<keyword evidence="5 9" id="KW-0472">Membrane</keyword>
<feature type="binding site" evidence="8">
    <location>
        <position position="344"/>
    </location>
    <ligand>
        <name>Mn(2+)</name>
        <dbReference type="ChEBI" id="CHEBI:29035"/>
    </ligand>
</feature>
<dbReference type="PANTHER" id="PTHR47371:SF3">
    <property type="entry name" value="PHOSPHOGLYCEROL TRANSFERASE I"/>
    <property type="match status" value="1"/>
</dbReference>
<comment type="caution">
    <text evidence="11">The sequence shown here is derived from an EMBL/GenBank/DDBJ whole genome shotgun (WGS) entry which is preliminary data.</text>
</comment>
<evidence type="ECO:0000313" key="11">
    <source>
        <dbReference type="EMBL" id="PZF71018.1"/>
    </source>
</evidence>
<feature type="binding site" evidence="8">
    <location>
        <position position="304"/>
    </location>
    <ligand>
        <name>Mn(2+)</name>
        <dbReference type="ChEBI" id="CHEBI:29035"/>
    </ligand>
</feature>
<sequence>MSYTQKAWQNLKSLFQVYLLGIIFFAAFRLLLVLLNISELQYITKNKWFLLGEAFGMGIRFDTVIACYIMAIPVFLTTVFFLLKRFPLFVLRLIYFFIGLLFISAFVICCFDIPFFNHFFSRLNNTIFNWNGHAAWGIKMIFQDPKYFGFFFVLGGFSAIFLYFLRRIRKQHQLALPTLADEMKKKQYFVFGPSILLLFGFVFLGIRGRAEEKSPIIPGTAYFSDYPFINQLGLNPVFTLMRSWLDSQNPENKELHWLKDGDALTTMHQLLGGDPMLQYVSPIARMQHTDPVFKGRNVVVVIMESMSAAKMGRFGNPDNMTPFLDSLATQCWSFDSVFSAGMHTYNGIYTTLFAHPALMKKHTMDHVTVPRMAGFPNTLNKLGYQTNFFTTHDELFDNMSGFMLANEVKTVFGQKDYPSAEVRSTLGVTDEYLFKYAVPKLSDQAAKGPFFAALMTASDHDPFVVPTDQGFTPHNKEKSKQIVEYADWSIRKFIEFASKEPWYNNTVFVFVADHGGYIGPNAYDVAFSYHHIPFLVFAPGANGTQPRAIKTLGLQTDVFPTVASQVIPDFINNTFGINLLQDKRPYIVFSSDEKLSCMNDSLLYIYREDANEGLYRYRNNDVKDISAQYPKLTDSMRHVAFAWLQTSQWMINNGKTK</sequence>
<dbReference type="PANTHER" id="PTHR47371">
    <property type="entry name" value="LIPOTEICHOIC ACID SYNTHASE"/>
    <property type="match status" value="1"/>
</dbReference>
<dbReference type="GO" id="GO:0046872">
    <property type="term" value="F:metal ion binding"/>
    <property type="evidence" value="ECO:0007669"/>
    <property type="project" value="UniProtKB-KW"/>
</dbReference>
<reference evidence="11 12" key="1">
    <citation type="submission" date="2018-06" db="EMBL/GenBank/DDBJ databases">
        <title>Mucibacter soli gen. nov., sp. nov., a new member of the family Chitinophagaceae producing mucin.</title>
        <authorList>
            <person name="Kim M.-K."/>
            <person name="Park S."/>
            <person name="Kim T.-S."/>
            <person name="Joung Y."/>
            <person name="Han J.-H."/>
            <person name="Kim S.B."/>
        </authorList>
    </citation>
    <scope>NUCLEOTIDE SEQUENCE [LARGE SCALE GENOMIC DNA]</scope>
    <source>
        <strain evidence="11 12">R1-15</strain>
    </source>
</reference>
<dbReference type="InterPro" id="IPR050448">
    <property type="entry name" value="OpgB/LTA_synthase_biosynth"/>
</dbReference>
<keyword evidence="4 9" id="KW-1133">Transmembrane helix</keyword>
<feature type="transmembrane region" description="Helical" evidence="9">
    <location>
        <begin position="147"/>
        <end position="166"/>
    </location>
</feature>
<keyword evidence="3 9" id="KW-0812">Transmembrane</keyword>
<evidence type="ECO:0000256" key="6">
    <source>
        <dbReference type="PIRSR" id="PIRSR005091-1"/>
    </source>
</evidence>
<gene>
    <name evidence="11" type="ORF">DN068_20150</name>
</gene>
<feature type="transmembrane region" description="Helical" evidence="9">
    <location>
        <begin position="94"/>
        <end position="116"/>
    </location>
</feature>
<evidence type="ECO:0000256" key="8">
    <source>
        <dbReference type="PIRSR" id="PIRSR005091-3"/>
    </source>
</evidence>
<keyword evidence="7" id="KW-0464">Manganese</keyword>
<comment type="subcellular location">
    <subcellularLocation>
        <location evidence="1">Cell membrane</location>
        <topology evidence="1">Multi-pass membrane protein</topology>
    </subcellularLocation>
</comment>
<evidence type="ECO:0000313" key="12">
    <source>
        <dbReference type="Proteomes" id="UP000248745"/>
    </source>
</evidence>
<dbReference type="RefSeq" id="WP_111000752.1">
    <property type="nucleotide sequence ID" value="NZ_QKTW01000027.1"/>
</dbReference>
<feature type="binding site" evidence="8">
    <location>
        <position position="513"/>
    </location>
    <ligand>
        <name>Mn(2+)</name>
        <dbReference type="ChEBI" id="CHEBI:29035"/>
    </ligand>
</feature>
<feature type="domain" description="Sulfatase N-terminal" evidence="10">
    <location>
        <begin position="296"/>
        <end position="564"/>
    </location>
</feature>
<dbReference type="Proteomes" id="UP000248745">
    <property type="component" value="Unassembled WGS sequence"/>
</dbReference>
<evidence type="ECO:0000256" key="4">
    <source>
        <dbReference type="ARBA" id="ARBA00022989"/>
    </source>
</evidence>
<feature type="binding site" evidence="7">
    <location>
        <position position="460"/>
    </location>
    <ligand>
        <name>substrate</name>
    </ligand>
</feature>
<dbReference type="InterPro" id="IPR012160">
    <property type="entry name" value="LtaS-like"/>
</dbReference>
<evidence type="ECO:0000256" key="5">
    <source>
        <dbReference type="ARBA" id="ARBA00023136"/>
    </source>
</evidence>
<evidence type="ECO:0000259" key="10">
    <source>
        <dbReference type="Pfam" id="PF00884"/>
    </source>
</evidence>
<evidence type="ECO:0000256" key="2">
    <source>
        <dbReference type="ARBA" id="ARBA00022475"/>
    </source>
</evidence>
<dbReference type="CDD" id="cd16015">
    <property type="entry name" value="LTA_synthase"/>
    <property type="match status" value="1"/>
</dbReference>
<dbReference type="InterPro" id="IPR017850">
    <property type="entry name" value="Alkaline_phosphatase_core_sf"/>
</dbReference>
<dbReference type="GO" id="GO:0005886">
    <property type="term" value="C:plasma membrane"/>
    <property type="evidence" value="ECO:0007669"/>
    <property type="project" value="UniProtKB-SubCell"/>
</dbReference>
<organism evidence="11 12">
    <name type="scientific">Taibaiella soli</name>
    <dbReference type="NCBI Taxonomy" id="1649169"/>
    <lineage>
        <taxon>Bacteria</taxon>
        <taxon>Pseudomonadati</taxon>
        <taxon>Bacteroidota</taxon>
        <taxon>Chitinophagia</taxon>
        <taxon>Chitinophagales</taxon>
        <taxon>Chitinophagaceae</taxon>
        <taxon>Taibaiella</taxon>
    </lineage>
</organism>
<keyword evidence="12" id="KW-1185">Reference proteome</keyword>
<proteinExistence type="predicted"/>
<dbReference type="Pfam" id="PF00884">
    <property type="entry name" value="Sulfatase"/>
    <property type="match status" value="1"/>
</dbReference>
<dbReference type="Gene3D" id="3.40.720.10">
    <property type="entry name" value="Alkaline Phosphatase, subunit A"/>
    <property type="match status" value="1"/>
</dbReference>
<evidence type="ECO:0000256" key="9">
    <source>
        <dbReference type="SAM" id="Phobius"/>
    </source>
</evidence>
<feature type="transmembrane region" description="Helical" evidence="9">
    <location>
        <begin position="187"/>
        <end position="206"/>
    </location>
</feature>
<feature type="transmembrane region" description="Helical" evidence="9">
    <location>
        <begin position="15"/>
        <end position="37"/>
    </location>
</feature>
<dbReference type="AlphaFoldDB" id="A0A2W2ATJ1"/>
<dbReference type="InterPro" id="IPR000917">
    <property type="entry name" value="Sulfatase_N"/>
</dbReference>
<dbReference type="SUPFAM" id="SSF53649">
    <property type="entry name" value="Alkaline phosphatase-like"/>
    <property type="match status" value="1"/>
</dbReference>
<dbReference type="Gene3D" id="3.30.1120.80">
    <property type="match status" value="1"/>
</dbReference>
<feature type="binding site" evidence="8">
    <location>
        <position position="514"/>
    </location>
    <ligand>
        <name>Mn(2+)</name>
        <dbReference type="ChEBI" id="CHEBI:29035"/>
    </ligand>
</feature>
<dbReference type="EMBL" id="QKTW01000027">
    <property type="protein sequence ID" value="PZF71018.1"/>
    <property type="molecule type" value="Genomic_DNA"/>
</dbReference>
<keyword evidence="2" id="KW-1003">Cell membrane</keyword>
<dbReference type="OrthoDB" id="9777768at2"/>
<evidence type="ECO:0000256" key="3">
    <source>
        <dbReference type="ARBA" id="ARBA00022692"/>
    </source>
</evidence>
<evidence type="ECO:0000256" key="1">
    <source>
        <dbReference type="ARBA" id="ARBA00004651"/>
    </source>
</evidence>
<feature type="transmembrane region" description="Helical" evidence="9">
    <location>
        <begin position="57"/>
        <end position="82"/>
    </location>
</feature>
<evidence type="ECO:0000256" key="7">
    <source>
        <dbReference type="PIRSR" id="PIRSR005091-2"/>
    </source>
</evidence>
<feature type="active site" evidence="6">
    <location>
        <position position="344"/>
    </location>
</feature>
<protein>
    <recommendedName>
        <fullName evidence="10">Sulfatase N-terminal domain-containing protein</fullName>
    </recommendedName>
</protein>
<name>A0A2W2ATJ1_9BACT</name>
<dbReference type="PIRSF" id="PIRSF005091">
    <property type="entry name" value="Mmb_sulf_HI1246"/>
    <property type="match status" value="1"/>
</dbReference>
<keyword evidence="7" id="KW-0479">Metal-binding</keyword>
<accession>A0A2W2ATJ1</accession>